<proteinExistence type="predicted"/>
<dbReference type="SUPFAM" id="SSF52980">
    <property type="entry name" value="Restriction endonuclease-like"/>
    <property type="match status" value="1"/>
</dbReference>
<dbReference type="InterPro" id="IPR011856">
    <property type="entry name" value="tRNA_endonuc-like_dom_sf"/>
</dbReference>
<protein>
    <submittedName>
        <fullName evidence="3">Restriction endonuclease</fullName>
    </submittedName>
</protein>
<dbReference type="OrthoDB" id="2964928at2"/>
<dbReference type="InterPro" id="IPR052906">
    <property type="entry name" value="Type_IV_Methyl-Rstrct_Enzyme"/>
</dbReference>
<dbReference type="AlphaFoldDB" id="A0A3A9KFS9"/>
<organism evidence="3 4">
    <name type="scientific">Salipaludibacillus neizhouensis</name>
    <dbReference type="NCBI Taxonomy" id="885475"/>
    <lineage>
        <taxon>Bacteria</taxon>
        <taxon>Bacillati</taxon>
        <taxon>Bacillota</taxon>
        <taxon>Bacilli</taxon>
        <taxon>Bacillales</taxon>
        <taxon>Bacillaceae</taxon>
    </lineage>
</organism>
<gene>
    <name evidence="3" type="ORF">CR203_14385</name>
</gene>
<dbReference type="InterPro" id="IPR007560">
    <property type="entry name" value="Restrct_endonuc_IV_Mrr"/>
</dbReference>
<evidence type="ECO:0000313" key="3">
    <source>
        <dbReference type="EMBL" id="RKL66485.1"/>
    </source>
</evidence>
<sequence>MTKKTKKQLSRGIAAFIFLVGIYFYYMIYEGTSVVIFIGLFIAVPVIEGVLNMLLNNKKTSKKSVQRQPSSKNIRVKEKSNRLLPDKELINISLGELSWREFERLCFLYFKAMGYKPRETRQGADGGVDLIIYNRYHKADEAIQIKHYIHSKNQITIKTIRELNSAKRNHNCILSRFITSSTYTKKALKQADDLKMTCNDITWVTNKLVKWQEQERMKRVGKTV</sequence>
<keyword evidence="1" id="KW-1133">Transmembrane helix</keyword>
<keyword evidence="1" id="KW-0812">Transmembrane</keyword>
<dbReference type="RefSeq" id="WP_110935765.1">
    <property type="nucleotide sequence ID" value="NZ_KZ614146.1"/>
</dbReference>
<keyword evidence="3" id="KW-0378">Hydrolase</keyword>
<dbReference type="EMBL" id="PDOE01000006">
    <property type="protein sequence ID" value="RKL66485.1"/>
    <property type="molecule type" value="Genomic_DNA"/>
</dbReference>
<reference evidence="3 4" key="1">
    <citation type="submission" date="2017-10" db="EMBL/GenBank/DDBJ databases">
        <title>Bacillus sp. nov., a halophilic bacterium isolated from a Keqin Lake.</title>
        <authorList>
            <person name="Wang H."/>
        </authorList>
    </citation>
    <scope>NUCLEOTIDE SEQUENCE [LARGE SCALE GENOMIC DNA]</scope>
    <source>
        <strain evidence="3 4">KCTC 13187</strain>
    </source>
</reference>
<dbReference type="GO" id="GO:0015666">
    <property type="term" value="F:restriction endodeoxyribonuclease activity"/>
    <property type="evidence" value="ECO:0007669"/>
    <property type="project" value="TreeGrafter"/>
</dbReference>
<dbReference type="Gene3D" id="3.40.1350.10">
    <property type="match status" value="1"/>
</dbReference>
<dbReference type="InterPro" id="IPR011335">
    <property type="entry name" value="Restrct_endonuc-II-like"/>
</dbReference>
<evidence type="ECO:0000256" key="1">
    <source>
        <dbReference type="SAM" id="Phobius"/>
    </source>
</evidence>
<keyword evidence="4" id="KW-1185">Reference proteome</keyword>
<feature type="domain" description="Restriction endonuclease type IV Mrr" evidence="2">
    <location>
        <begin position="96"/>
        <end position="194"/>
    </location>
</feature>
<evidence type="ECO:0000259" key="2">
    <source>
        <dbReference type="Pfam" id="PF04471"/>
    </source>
</evidence>
<comment type="caution">
    <text evidence="3">The sequence shown here is derived from an EMBL/GenBank/DDBJ whole genome shotgun (WGS) entry which is preliminary data.</text>
</comment>
<dbReference type="PANTHER" id="PTHR30015:SF6">
    <property type="entry name" value="SLL1429 PROTEIN"/>
    <property type="match status" value="1"/>
</dbReference>
<feature type="transmembrane region" description="Helical" evidence="1">
    <location>
        <begin position="12"/>
        <end position="28"/>
    </location>
</feature>
<evidence type="ECO:0000313" key="4">
    <source>
        <dbReference type="Proteomes" id="UP000281498"/>
    </source>
</evidence>
<keyword evidence="3" id="KW-0255">Endonuclease</keyword>
<name>A0A3A9KFS9_9BACI</name>
<accession>A0A3A9KFS9</accession>
<keyword evidence="1" id="KW-0472">Membrane</keyword>
<keyword evidence="3" id="KW-0540">Nuclease</keyword>
<dbReference type="GO" id="GO:0009307">
    <property type="term" value="P:DNA restriction-modification system"/>
    <property type="evidence" value="ECO:0007669"/>
    <property type="project" value="InterPro"/>
</dbReference>
<dbReference type="Proteomes" id="UP000281498">
    <property type="component" value="Unassembled WGS sequence"/>
</dbReference>
<dbReference type="Pfam" id="PF04471">
    <property type="entry name" value="Mrr_cat"/>
    <property type="match status" value="1"/>
</dbReference>
<feature type="transmembrane region" description="Helical" evidence="1">
    <location>
        <begin position="34"/>
        <end position="55"/>
    </location>
</feature>
<dbReference type="PANTHER" id="PTHR30015">
    <property type="entry name" value="MRR RESTRICTION SYSTEM PROTEIN"/>
    <property type="match status" value="1"/>
</dbReference>
<dbReference type="GO" id="GO:0003677">
    <property type="term" value="F:DNA binding"/>
    <property type="evidence" value="ECO:0007669"/>
    <property type="project" value="InterPro"/>
</dbReference>